<organism evidence="1 2">
    <name type="scientific">Hymenobacter elongatus</name>
    <dbReference type="NCBI Taxonomy" id="877208"/>
    <lineage>
        <taxon>Bacteria</taxon>
        <taxon>Pseudomonadati</taxon>
        <taxon>Bacteroidota</taxon>
        <taxon>Cytophagia</taxon>
        <taxon>Cytophagales</taxon>
        <taxon>Hymenobacteraceae</taxon>
        <taxon>Hymenobacter</taxon>
    </lineage>
</organism>
<accession>A0A4Z0PM25</accession>
<evidence type="ECO:0000313" key="1">
    <source>
        <dbReference type="EMBL" id="TGE17223.1"/>
    </source>
</evidence>
<dbReference type="AlphaFoldDB" id="A0A4Z0PM25"/>
<dbReference type="Proteomes" id="UP000297739">
    <property type="component" value="Unassembled WGS sequence"/>
</dbReference>
<comment type="caution">
    <text evidence="1">The sequence shown here is derived from an EMBL/GenBank/DDBJ whole genome shotgun (WGS) entry which is preliminary data.</text>
</comment>
<dbReference type="OrthoDB" id="884921at2"/>
<name>A0A4Z0PM25_9BACT</name>
<gene>
    <name evidence="1" type="ORF">E5J99_08110</name>
</gene>
<reference evidence="1 2" key="1">
    <citation type="submission" date="2019-04" db="EMBL/GenBank/DDBJ databases">
        <authorList>
            <person name="Feng G."/>
            <person name="Zhang J."/>
            <person name="Zhu H."/>
        </authorList>
    </citation>
    <scope>NUCLEOTIDE SEQUENCE [LARGE SCALE GENOMIC DNA]</scope>
    <source>
        <strain evidence="1 2">JCM 17223</strain>
    </source>
</reference>
<proteinExistence type="predicted"/>
<dbReference type="EMBL" id="SRLD01000012">
    <property type="protein sequence ID" value="TGE17223.1"/>
    <property type="molecule type" value="Genomic_DNA"/>
</dbReference>
<keyword evidence="2" id="KW-1185">Reference proteome</keyword>
<evidence type="ECO:0000313" key="2">
    <source>
        <dbReference type="Proteomes" id="UP000297739"/>
    </source>
</evidence>
<dbReference type="RefSeq" id="WP_135497215.1">
    <property type="nucleotide sequence ID" value="NZ_SRLD01000012.1"/>
</dbReference>
<sequence length="141" mass="15348">MPFPVTLLRTKAECDVALTALTRELREFTLNDQVLDLRADKSAERASDRTAALQQAQAEVTRLTPQVADATPGTREHRFLDRLLTQASRRVQDLSLPPAPGSQTPADAFLQAVDVRQVAVQVPELEAAIAEATAHRATLPA</sequence>
<protein>
    <submittedName>
        <fullName evidence="1">Uncharacterized protein</fullName>
    </submittedName>
</protein>